<proteinExistence type="predicted"/>
<sequence length="250" mass="26238">MLGRTHMAIGALGAAIGLPLIAHTQWEPMRQMFHSPSGTTTLATEATIVFASIVGSIIPDLDQADSTMAHKVERIGQLAIIGVLIASIILLHLETSITAWVFAIVLGWLSSTKGNPSRLVGLGLLGAGVVLLGMHHNIPVIPAILLAGWTVGAMFTAHRTFTHSLFGLFIFAVGVIGALKGLIHLHLAPAADGLVLGYALHMAADAVAGGVPLFWLWKHRQGIRLVRTGSAVDHLVGGIAVLAFVGMVVY</sequence>
<feature type="transmembrane region" description="Helical" evidence="1">
    <location>
        <begin position="195"/>
        <end position="217"/>
    </location>
</feature>
<dbReference type="RefSeq" id="WP_054969883.1">
    <property type="nucleotide sequence ID" value="NZ_LJCO01000059.1"/>
</dbReference>
<keyword evidence="1" id="KW-0472">Membrane</keyword>
<name>A0A0P9D0M7_9BACL</name>
<evidence type="ECO:0000313" key="3">
    <source>
        <dbReference type="Proteomes" id="UP000050482"/>
    </source>
</evidence>
<dbReference type="AlphaFoldDB" id="A0A0P9D0M7"/>
<keyword evidence="1" id="KW-1133">Transmembrane helix</keyword>
<feature type="transmembrane region" description="Helical" evidence="1">
    <location>
        <begin position="229"/>
        <end position="249"/>
    </location>
</feature>
<evidence type="ECO:0000256" key="1">
    <source>
        <dbReference type="SAM" id="Phobius"/>
    </source>
</evidence>
<evidence type="ECO:0008006" key="4">
    <source>
        <dbReference type="Google" id="ProtNLM"/>
    </source>
</evidence>
<dbReference type="OrthoDB" id="5459053at2"/>
<accession>A0A0P9D0M7</accession>
<dbReference type="Pfam" id="PF04307">
    <property type="entry name" value="YdjM"/>
    <property type="match status" value="1"/>
</dbReference>
<feature type="transmembrane region" description="Helical" evidence="1">
    <location>
        <begin position="78"/>
        <end position="109"/>
    </location>
</feature>
<feature type="transmembrane region" description="Helical" evidence="1">
    <location>
        <begin position="38"/>
        <end position="58"/>
    </location>
</feature>
<dbReference type="Proteomes" id="UP000050482">
    <property type="component" value="Unassembled WGS sequence"/>
</dbReference>
<dbReference type="PATRIC" id="fig|471514.4.peg.3805"/>
<evidence type="ECO:0000313" key="2">
    <source>
        <dbReference type="EMBL" id="KPV43038.1"/>
    </source>
</evidence>
<protein>
    <recommendedName>
        <fullName evidence="4">Metal-dependent hydrolase</fullName>
    </recommendedName>
</protein>
<feature type="transmembrane region" description="Helical" evidence="1">
    <location>
        <begin position="140"/>
        <end position="158"/>
    </location>
</feature>
<reference evidence="2 3" key="1">
    <citation type="submission" date="2015-09" db="EMBL/GenBank/DDBJ databases">
        <title>Draft genome sequence of Alicyclobacillus ferrooxydans DSM 22381.</title>
        <authorList>
            <person name="Hemp J."/>
        </authorList>
    </citation>
    <scope>NUCLEOTIDE SEQUENCE [LARGE SCALE GENOMIC DNA]</scope>
    <source>
        <strain evidence="2 3">TC-34</strain>
    </source>
</reference>
<organism evidence="2 3">
    <name type="scientific">Alicyclobacillus ferrooxydans</name>
    <dbReference type="NCBI Taxonomy" id="471514"/>
    <lineage>
        <taxon>Bacteria</taxon>
        <taxon>Bacillati</taxon>
        <taxon>Bacillota</taxon>
        <taxon>Bacilli</taxon>
        <taxon>Bacillales</taxon>
        <taxon>Alicyclobacillaceae</taxon>
        <taxon>Alicyclobacillus</taxon>
    </lineage>
</organism>
<feature type="transmembrane region" description="Helical" evidence="1">
    <location>
        <begin position="165"/>
        <end position="183"/>
    </location>
</feature>
<gene>
    <name evidence="2" type="ORF">AN477_14475</name>
</gene>
<feature type="transmembrane region" description="Helical" evidence="1">
    <location>
        <begin position="6"/>
        <end position="26"/>
    </location>
</feature>
<dbReference type="STRING" id="471514.AN477_14475"/>
<dbReference type="InterPro" id="IPR007404">
    <property type="entry name" value="YdjM-like"/>
</dbReference>
<comment type="caution">
    <text evidence="2">The sequence shown here is derived from an EMBL/GenBank/DDBJ whole genome shotgun (WGS) entry which is preliminary data.</text>
</comment>
<dbReference type="EMBL" id="LJCO01000059">
    <property type="protein sequence ID" value="KPV43038.1"/>
    <property type="molecule type" value="Genomic_DNA"/>
</dbReference>
<keyword evidence="1" id="KW-0812">Transmembrane</keyword>
<keyword evidence="3" id="KW-1185">Reference proteome</keyword>